<feature type="domain" description="Galactokinase N-terminal" evidence="16">
    <location>
        <begin position="34"/>
        <end position="81"/>
    </location>
</feature>
<dbReference type="InterPro" id="IPR019539">
    <property type="entry name" value="GalKase_N"/>
</dbReference>
<dbReference type="InterPro" id="IPR000705">
    <property type="entry name" value="Galactokinase"/>
</dbReference>
<dbReference type="NCBIfam" id="TIGR00131">
    <property type="entry name" value="gal_kin"/>
    <property type="match status" value="1"/>
</dbReference>
<dbReference type="PROSITE" id="PS00627">
    <property type="entry name" value="GHMP_KINASES_ATP"/>
    <property type="match status" value="1"/>
</dbReference>
<evidence type="ECO:0000313" key="18">
    <source>
        <dbReference type="Proteomes" id="UP001586593"/>
    </source>
</evidence>
<evidence type="ECO:0000313" key="17">
    <source>
        <dbReference type="EMBL" id="KAL1855699.1"/>
    </source>
</evidence>
<dbReference type="SUPFAM" id="SSF54211">
    <property type="entry name" value="Ribosomal protein S5 domain 2-like"/>
    <property type="match status" value="1"/>
</dbReference>
<feature type="domain" description="GHMP kinase N-terminal" evidence="14">
    <location>
        <begin position="136"/>
        <end position="223"/>
    </location>
</feature>
<comment type="similarity">
    <text evidence="2">Belongs to the GHMP kinase family. GalK subfamily.</text>
</comment>
<evidence type="ECO:0000256" key="7">
    <source>
        <dbReference type="ARBA" id="ARBA00022777"/>
    </source>
</evidence>
<keyword evidence="8" id="KW-0067">ATP-binding</keyword>
<keyword evidence="10" id="KW-1207">Sterol metabolism</keyword>
<evidence type="ECO:0000256" key="10">
    <source>
        <dbReference type="ARBA" id="ARBA00023166"/>
    </source>
</evidence>
<dbReference type="Pfam" id="PF10509">
    <property type="entry name" value="GalKase_gal_bdg"/>
    <property type="match status" value="1"/>
</dbReference>
<gene>
    <name evidence="17" type="ORF">VTK73DRAFT_8519</name>
</gene>
<sequence>MAADPVPHARSLEDIYTHDAVASQTKRWRHLLSEFQSIYGQAPDFVSRSPGRVNIIGEHIDYSLYSVLPMAITADVLLAVSTAGVQKPAKEGTYKIQIANVQASKFPAHEFDIPYDAVEIDATVHEWTNYFKSGLRGALELLRRKRGPDFRPRSMQILLDGTVPAGGGLSSSAAFVSASALAVMIANGEEQVDKTELTELAIVSERAVGVNSGGMDQSASVFSKRGSALFVSFSPKLTARPVYFPKTNPELAFLIAQSFVAADKHVTGPIHYNLRVVECSLAAAYLNAVLNPPGTQLPGDAAPLGISLHGFHEAYFALQEHNSSSSSAHKSLPEQLEALVGLTRDTLTKEEGYTREEIAAVLGVSVDDLNRRFTSRFPVRAERFKLRQRALHVFSEALRVLQFLDLLEHPASAGASHDHNETTDTTAYNQRLGDLLNATQDSCRDVYECSCPEIDELCAIARRAGSYGSRLTGAGWGGCSVHLVPADKVAAVRDAWNREYYSKRDLTPEQKEAAVVVSRPGNGSAVYLVAEGTLA</sequence>
<protein>
    <recommendedName>
        <fullName evidence="4">Galactokinase</fullName>
        <ecNumber evidence="3">2.7.1.6</ecNumber>
    </recommendedName>
    <alternativeName>
        <fullName evidence="12">Galactose kinase</fullName>
    </alternativeName>
</protein>
<evidence type="ECO:0000256" key="4">
    <source>
        <dbReference type="ARBA" id="ARBA00019487"/>
    </source>
</evidence>
<keyword evidence="9" id="KW-0756">Sterol biosynthesis</keyword>
<dbReference type="InterPro" id="IPR036554">
    <property type="entry name" value="GHMP_kinase_C_sf"/>
</dbReference>
<evidence type="ECO:0000256" key="1">
    <source>
        <dbReference type="ARBA" id="ARBA00004947"/>
    </source>
</evidence>
<keyword evidence="9" id="KW-0444">Lipid biosynthesis</keyword>
<feature type="domain" description="GHMP kinase C-terminal" evidence="15">
    <location>
        <begin position="431"/>
        <end position="501"/>
    </location>
</feature>
<evidence type="ECO:0000256" key="11">
    <source>
        <dbReference type="ARBA" id="ARBA00023221"/>
    </source>
</evidence>
<dbReference type="InterPro" id="IPR013750">
    <property type="entry name" value="GHMP_kinase_C_dom"/>
</dbReference>
<dbReference type="InterPro" id="IPR006203">
    <property type="entry name" value="GHMP_knse_ATP-bd_CS"/>
</dbReference>
<dbReference type="PRINTS" id="PR00959">
    <property type="entry name" value="MEVGALKINASE"/>
</dbReference>
<proteinExistence type="inferred from homology"/>
<dbReference type="Pfam" id="PF08544">
    <property type="entry name" value="GHMP_kinases_C"/>
    <property type="match status" value="1"/>
</dbReference>
<evidence type="ECO:0000256" key="2">
    <source>
        <dbReference type="ARBA" id="ARBA00006566"/>
    </source>
</evidence>
<dbReference type="EMBL" id="JAZHXJ010000620">
    <property type="protein sequence ID" value="KAL1855699.1"/>
    <property type="molecule type" value="Genomic_DNA"/>
</dbReference>
<dbReference type="Pfam" id="PF00288">
    <property type="entry name" value="GHMP_kinases_N"/>
    <property type="match status" value="1"/>
</dbReference>
<dbReference type="Gene3D" id="1.20.1440.340">
    <property type="match status" value="1"/>
</dbReference>
<keyword evidence="6" id="KW-0547">Nucleotide-binding</keyword>
<organism evidence="17 18">
    <name type="scientific">Phialemonium thermophilum</name>
    <dbReference type="NCBI Taxonomy" id="223376"/>
    <lineage>
        <taxon>Eukaryota</taxon>
        <taxon>Fungi</taxon>
        <taxon>Dikarya</taxon>
        <taxon>Ascomycota</taxon>
        <taxon>Pezizomycotina</taxon>
        <taxon>Sordariomycetes</taxon>
        <taxon>Sordariomycetidae</taxon>
        <taxon>Cephalothecales</taxon>
        <taxon>Cephalothecaceae</taxon>
        <taxon>Phialemonium</taxon>
    </lineage>
</organism>
<evidence type="ECO:0000256" key="12">
    <source>
        <dbReference type="ARBA" id="ARBA00029590"/>
    </source>
</evidence>
<dbReference type="PANTHER" id="PTHR10457">
    <property type="entry name" value="MEVALONATE KINASE/GALACTOKINASE"/>
    <property type="match status" value="1"/>
</dbReference>
<evidence type="ECO:0000256" key="13">
    <source>
        <dbReference type="ARBA" id="ARBA00049538"/>
    </source>
</evidence>
<evidence type="ECO:0000256" key="5">
    <source>
        <dbReference type="ARBA" id="ARBA00022679"/>
    </source>
</evidence>
<dbReference type="PIRSF" id="PIRSF000530">
    <property type="entry name" value="Galactokinase"/>
    <property type="match status" value="1"/>
</dbReference>
<dbReference type="Gene3D" id="3.30.230.10">
    <property type="match status" value="1"/>
</dbReference>
<dbReference type="InterPro" id="IPR020568">
    <property type="entry name" value="Ribosomal_Su5_D2-typ_SF"/>
</dbReference>
<comment type="caution">
    <text evidence="17">The sequence shown here is derived from an EMBL/GenBank/DDBJ whole genome shotgun (WGS) entry which is preliminary data.</text>
</comment>
<keyword evidence="18" id="KW-1185">Reference proteome</keyword>
<dbReference type="InterPro" id="IPR006206">
    <property type="entry name" value="Mevalonate/galactokinase"/>
</dbReference>
<dbReference type="Proteomes" id="UP001586593">
    <property type="component" value="Unassembled WGS sequence"/>
</dbReference>
<dbReference type="EC" id="2.7.1.6" evidence="3"/>
<keyword evidence="7" id="KW-0418">Kinase</keyword>
<dbReference type="PANTHER" id="PTHR10457:SF7">
    <property type="entry name" value="GALACTOKINASE-RELATED"/>
    <property type="match status" value="1"/>
</dbReference>
<evidence type="ECO:0000256" key="9">
    <source>
        <dbReference type="ARBA" id="ARBA00023011"/>
    </source>
</evidence>
<dbReference type="InterPro" id="IPR006204">
    <property type="entry name" value="GHMP_kinase_N_dom"/>
</dbReference>
<keyword evidence="11" id="KW-0753">Steroid metabolism</keyword>
<comment type="pathway">
    <text evidence="1">Carbohydrate metabolism; galactose metabolism.</text>
</comment>
<name>A0ABR3W8B3_9PEZI</name>
<accession>A0ABR3W8B3</accession>
<comment type="catalytic activity">
    <reaction evidence="13">
        <text>alpha-D-galactose + ATP = alpha-D-galactose 1-phosphate + ADP + H(+)</text>
        <dbReference type="Rhea" id="RHEA:13553"/>
        <dbReference type="ChEBI" id="CHEBI:15378"/>
        <dbReference type="ChEBI" id="CHEBI:28061"/>
        <dbReference type="ChEBI" id="CHEBI:30616"/>
        <dbReference type="ChEBI" id="CHEBI:58336"/>
        <dbReference type="ChEBI" id="CHEBI:456216"/>
        <dbReference type="EC" id="2.7.1.6"/>
    </reaction>
    <physiologicalReaction direction="left-to-right" evidence="13">
        <dbReference type="Rhea" id="RHEA:13554"/>
    </physiologicalReaction>
</comment>
<reference evidence="17 18" key="1">
    <citation type="journal article" date="2024" name="Commun. Biol.">
        <title>Comparative genomic analysis of thermophilic fungi reveals convergent evolutionary adaptations and gene losses.</title>
        <authorList>
            <person name="Steindorff A.S."/>
            <person name="Aguilar-Pontes M.V."/>
            <person name="Robinson A.J."/>
            <person name="Andreopoulos B."/>
            <person name="LaButti K."/>
            <person name="Kuo A."/>
            <person name="Mondo S."/>
            <person name="Riley R."/>
            <person name="Otillar R."/>
            <person name="Haridas S."/>
            <person name="Lipzen A."/>
            <person name="Grimwood J."/>
            <person name="Schmutz J."/>
            <person name="Clum A."/>
            <person name="Reid I.D."/>
            <person name="Moisan M.C."/>
            <person name="Butler G."/>
            <person name="Nguyen T.T.M."/>
            <person name="Dewar K."/>
            <person name="Conant G."/>
            <person name="Drula E."/>
            <person name="Henrissat B."/>
            <person name="Hansel C."/>
            <person name="Singer S."/>
            <person name="Hutchinson M.I."/>
            <person name="de Vries R.P."/>
            <person name="Natvig D.O."/>
            <person name="Powell A.J."/>
            <person name="Tsang A."/>
            <person name="Grigoriev I.V."/>
        </authorList>
    </citation>
    <scope>NUCLEOTIDE SEQUENCE [LARGE SCALE GENOMIC DNA]</scope>
    <source>
        <strain evidence="17 18">ATCC 24622</strain>
    </source>
</reference>
<evidence type="ECO:0000256" key="3">
    <source>
        <dbReference type="ARBA" id="ARBA00012315"/>
    </source>
</evidence>
<evidence type="ECO:0000259" key="15">
    <source>
        <dbReference type="Pfam" id="PF08544"/>
    </source>
</evidence>
<evidence type="ECO:0000256" key="6">
    <source>
        <dbReference type="ARBA" id="ARBA00022741"/>
    </source>
</evidence>
<dbReference type="PROSITE" id="PS00106">
    <property type="entry name" value="GALACTOKINASE"/>
    <property type="match status" value="1"/>
</dbReference>
<evidence type="ECO:0000259" key="14">
    <source>
        <dbReference type="Pfam" id="PF00288"/>
    </source>
</evidence>
<evidence type="ECO:0000256" key="8">
    <source>
        <dbReference type="ARBA" id="ARBA00022840"/>
    </source>
</evidence>
<dbReference type="Gene3D" id="3.30.70.3170">
    <property type="match status" value="1"/>
</dbReference>
<dbReference type="SUPFAM" id="SSF55060">
    <property type="entry name" value="GHMP Kinase, C-terminal domain"/>
    <property type="match status" value="1"/>
</dbReference>
<dbReference type="PRINTS" id="PR00473">
    <property type="entry name" value="GALCTOKINASE"/>
</dbReference>
<dbReference type="InterPro" id="IPR019741">
    <property type="entry name" value="Galactokinase_CS"/>
</dbReference>
<dbReference type="InterPro" id="IPR014721">
    <property type="entry name" value="Ribsml_uS5_D2-typ_fold_subgr"/>
</dbReference>
<keyword evidence="5" id="KW-0808">Transferase</keyword>
<keyword evidence="11" id="KW-0443">Lipid metabolism</keyword>
<keyword evidence="9" id="KW-0752">Steroid biosynthesis</keyword>
<evidence type="ECO:0000259" key="16">
    <source>
        <dbReference type="Pfam" id="PF10509"/>
    </source>
</evidence>